<evidence type="ECO:0000256" key="5">
    <source>
        <dbReference type="ARBA" id="ARBA00022692"/>
    </source>
</evidence>
<dbReference type="NCBIfam" id="NF004751">
    <property type="entry name" value="PRK06080.1-3"/>
    <property type="match status" value="1"/>
</dbReference>
<keyword evidence="3 8" id="KW-1003">Cell membrane</keyword>
<comment type="caution">
    <text evidence="10">The sequence shown here is derived from an EMBL/GenBank/DDBJ whole genome shotgun (WGS) entry which is preliminary data.</text>
</comment>
<protein>
    <recommendedName>
        <fullName evidence="8 9">1,4-dihydroxy-2-naphthoate octaprenyltransferase</fullName>
        <shortName evidence="8">DHNA-octaprenyltransferase</shortName>
        <ecNumber evidence="8 9">2.5.1.74</ecNumber>
    </recommendedName>
</protein>
<feature type="transmembrane region" description="Helical" evidence="8">
    <location>
        <begin position="88"/>
        <end position="106"/>
    </location>
</feature>
<dbReference type="HAMAP" id="MF_01937">
    <property type="entry name" value="MenA_1"/>
    <property type="match status" value="1"/>
</dbReference>
<dbReference type="InterPro" id="IPR026046">
    <property type="entry name" value="UBIAD1"/>
</dbReference>
<evidence type="ECO:0000256" key="8">
    <source>
        <dbReference type="HAMAP-Rule" id="MF_01937"/>
    </source>
</evidence>
<evidence type="ECO:0000313" key="10">
    <source>
        <dbReference type="EMBL" id="RIX28978.1"/>
    </source>
</evidence>
<feature type="transmembrane region" description="Helical" evidence="8">
    <location>
        <begin position="170"/>
        <end position="194"/>
    </location>
</feature>
<keyword evidence="11" id="KW-1185">Reference proteome</keyword>
<keyword evidence="4 8" id="KW-0808">Transferase</keyword>
<dbReference type="CDD" id="cd13962">
    <property type="entry name" value="PT_UbiA_UBIAD1"/>
    <property type="match status" value="1"/>
</dbReference>
<dbReference type="Pfam" id="PF01040">
    <property type="entry name" value="UbiA"/>
    <property type="match status" value="1"/>
</dbReference>
<proteinExistence type="inferred from homology"/>
<feature type="transmembrane region" description="Helical" evidence="8">
    <location>
        <begin position="238"/>
        <end position="259"/>
    </location>
</feature>
<comment type="pathway">
    <text evidence="8">Quinol/quinone metabolism; menaquinone biosynthesis; menaquinol from 1,4-dihydroxy-2-naphthoate: step 1/2.</text>
</comment>
<keyword evidence="2 8" id="KW-0474">Menaquinone biosynthesis</keyword>
<accession>A0A3A1TZE5</accession>
<evidence type="ECO:0000256" key="2">
    <source>
        <dbReference type="ARBA" id="ARBA00022428"/>
    </source>
</evidence>
<dbReference type="AlphaFoldDB" id="A0A3A1TZE5"/>
<feature type="transmembrane region" description="Helical" evidence="8">
    <location>
        <begin position="39"/>
        <end position="57"/>
    </location>
</feature>
<keyword evidence="6 8" id="KW-1133">Transmembrane helix</keyword>
<comment type="catalytic activity">
    <reaction evidence="8">
        <text>an all-trans-polyprenyl diphosphate + 1,4-dihydroxy-2-naphthoate + H(+) = a 2-demethylmenaquinol + CO2 + diphosphate</text>
        <dbReference type="Rhea" id="RHEA:26478"/>
        <dbReference type="Rhea" id="RHEA-COMP:9563"/>
        <dbReference type="Rhea" id="RHEA-COMP:9564"/>
        <dbReference type="ChEBI" id="CHEBI:11173"/>
        <dbReference type="ChEBI" id="CHEBI:15378"/>
        <dbReference type="ChEBI" id="CHEBI:16526"/>
        <dbReference type="ChEBI" id="CHEBI:33019"/>
        <dbReference type="ChEBI" id="CHEBI:55437"/>
        <dbReference type="ChEBI" id="CHEBI:58914"/>
        <dbReference type="EC" id="2.5.1.74"/>
    </reaction>
</comment>
<dbReference type="NCBIfam" id="TIGR00751">
    <property type="entry name" value="menA"/>
    <property type="match status" value="1"/>
</dbReference>
<sequence>MPLAVWVSGARPRTLTLSVVPVVLGTAAAALDGRVVPGLALLALGTALLLQVGVNYANDYSDGVRGTDRFRVGPARLTGSGAARPHRVRAVAIASLTAAAVCGAALAVASGLWWLLAVGALALAAAWLYTGGPRPYGYAGFGDVAVFVFFGLVGTLGTELVQAGRVSLDGVLVAAAAGCFACAVLMINNIRDVGPDSRSGKRTLAVRLGLRRARTAYAVLLVLPYAVAAALVPAHPGALLALLSLPLSASALAIGVRAVPAPALVTALKRTSAGALVFAVALAVGLVLG</sequence>
<comment type="function">
    <text evidence="8">Conversion of 1,4-dihydroxy-2-naphthoate (DHNA) to demethylmenaquinone (DMK).</text>
</comment>
<comment type="similarity">
    <text evidence="8">Belongs to the MenA family. Type 1 subfamily.</text>
</comment>
<evidence type="ECO:0000256" key="7">
    <source>
        <dbReference type="ARBA" id="ARBA00023136"/>
    </source>
</evidence>
<evidence type="ECO:0000256" key="1">
    <source>
        <dbReference type="ARBA" id="ARBA00004141"/>
    </source>
</evidence>
<dbReference type="PIRSF" id="PIRSF005355">
    <property type="entry name" value="UBIAD1"/>
    <property type="match status" value="1"/>
</dbReference>
<comment type="subcellular location">
    <subcellularLocation>
        <location evidence="8">Cell membrane</location>
        <topology evidence="8">Multi-pass membrane protein</topology>
    </subcellularLocation>
    <subcellularLocation>
        <location evidence="1">Membrane</location>
        <topology evidence="1">Multi-pass membrane protein</topology>
    </subcellularLocation>
</comment>
<keyword evidence="7 8" id="KW-0472">Membrane</keyword>
<feature type="transmembrane region" description="Helical" evidence="8">
    <location>
        <begin position="112"/>
        <end position="129"/>
    </location>
</feature>
<dbReference type="PANTHER" id="PTHR13929:SF0">
    <property type="entry name" value="UBIA PRENYLTRANSFERASE DOMAIN-CONTAINING PROTEIN 1"/>
    <property type="match status" value="1"/>
</dbReference>
<keyword evidence="5 8" id="KW-0812">Transmembrane</keyword>
<gene>
    <name evidence="8" type="primary">menA</name>
    <name evidence="10" type="ORF">D1781_14355</name>
</gene>
<feature type="transmembrane region" description="Helical" evidence="8">
    <location>
        <begin position="271"/>
        <end position="288"/>
    </location>
</feature>
<reference evidence="11" key="1">
    <citation type="submission" date="2018-09" db="EMBL/GenBank/DDBJ databases">
        <authorList>
            <person name="Kim I."/>
        </authorList>
    </citation>
    <scope>NUCLEOTIDE SEQUENCE [LARGE SCALE GENOMIC DNA]</scope>
    <source>
        <strain evidence="11">DD4a</strain>
    </source>
</reference>
<feature type="transmembrane region" description="Helical" evidence="8">
    <location>
        <begin position="136"/>
        <end position="158"/>
    </location>
</feature>
<dbReference type="PANTHER" id="PTHR13929">
    <property type="entry name" value="1,4-DIHYDROXY-2-NAPHTHOATE OCTAPRENYLTRANSFERASE"/>
    <property type="match status" value="1"/>
</dbReference>
<dbReference type="GO" id="GO:0046428">
    <property type="term" value="F:1,4-dihydroxy-2-naphthoate polyprenyltransferase activity"/>
    <property type="evidence" value="ECO:0007669"/>
    <property type="project" value="UniProtKB-UniRule"/>
</dbReference>
<evidence type="ECO:0000256" key="4">
    <source>
        <dbReference type="ARBA" id="ARBA00022679"/>
    </source>
</evidence>
<organism evidence="10 11">
    <name type="scientific">Amnibacterium setariae</name>
    <dbReference type="NCBI Taxonomy" id="2306585"/>
    <lineage>
        <taxon>Bacteria</taxon>
        <taxon>Bacillati</taxon>
        <taxon>Actinomycetota</taxon>
        <taxon>Actinomycetes</taxon>
        <taxon>Micrococcales</taxon>
        <taxon>Microbacteriaceae</taxon>
        <taxon>Amnibacterium</taxon>
    </lineage>
</organism>
<dbReference type="EMBL" id="QXTG01000002">
    <property type="protein sequence ID" value="RIX28978.1"/>
    <property type="molecule type" value="Genomic_DNA"/>
</dbReference>
<dbReference type="OrthoDB" id="9767568at2"/>
<name>A0A3A1TZE5_9MICO</name>
<evidence type="ECO:0000256" key="9">
    <source>
        <dbReference type="NCBIfam" id="TIGR00751"/>
    </source>
</evidence>
<dbReference type="InterPro" id="IPR004657">
    <property type="entry name" value="MenA"/>
</dbReference>
<dbReference type="UniPathway" id="UPA00079">
    <property type="reaction ID" value="UER00168"/>
</dbReference>
<evidence type="ECO:0000256" key="3">
    <source>
        <dbReference type="ARBA" id="ARBA00022475"/>
    </source>
</evidence>
<dbReference type="Proteomes" id="UP000265742">
    <property type="component" value="Unassembled WGS sequence"/>
</dbReference>
<dbReference type="GO" id="GO:0005886">
    <property type="term" value="C:plasma membrane"/>
    <property type="evidence" value="ECO:0007669"/>
    <property type="project" value="UniProtKB-SubCell"/>
</dbReference>
<dbReference type="GO" id="GO:0009234">
    <property type="term" value="P:menaquinone biosynthetic process"/>
    <property type="evidence" value="ECO:0007669"/>
    <property type="project" value="UniProtKB-UniRule"/>
</dbReference>
<dbReference type="InterPro" id="IPR000537">
    <property type="entry name" value="UbiA_prenyltransferase"/>
</dbReference>
<evidence type="ECO:0000256" key="6">
    <source>
        <dbReference type="ARBA" id="ARBA00022989"/>
    </source>
</evidence>
<feature type="transmembrane region" description="Helical" evidence="8">
    <location>
        <begin position="215"/>
        <end position="232"/>
    </location>
</feature>
<dbReference type="EC" id="2.5.1.74" evidence="8 9"/>
<evidence type="ECO:0000313" key="11">
    <source>
        <dbReference type="Proteomes" id="UP000265742"/>
    </source>
</evidence>
<dbReference type="GO" id="GO:0042371">
    <property type="term" value="P:vitamin K biosynthetic process"/>
    <property type="evidence" value="ECO:0007669"/>
    <property type="project" value="TreeGrafter"/>
</dbReference>